<reference evidence="1 4" key="1">
    <citation type="journal article" date="2024" name="J Genomics">
        <title>Draft genome sequencing and assembly of Favolaschia claudopus CIRM-BRFM 2984 isolated from oak limbs.</title>
        <authorList>
            <person name="Navarro D."/>
            <person name="Drula E."/>
            <person name="Chaduli D."/>
            <person name="Cazenave R."/>
            <person name="Ahrendt S."/>
            <person name="Wang J."/>
            <person name="Lipzen A."/>
            <person name="Daum C."/>
            <person name="Barry K."/>
            <person name="Grigoriev I.V."/>
            <person name="Favel A."/>
            <person name="Rosso M.N."/>
            <person name="Martin F."/>
        </authorList>
    </citation>
    <scope>NUCLEOTIDE SEQUENCE [LARGE SCALE GENOMIC DNA]</scope>
    <source>
        <strain evidence="1 4">CIRM-BRFM 2984</strain>
    </source>
</reference>
<sequence length="195" mass="21834">MDIRTEADDTTWCRVFESCSKLELLVWRRHGAAQSRKIVTVPSLQSFTTHDVQNPPPIHAPNLAYLEVLDGGEPFSLLDFNTLVGTEAPSMKHLHLLANPTHNPDMEEMFLRCPNLSFLPVSTHQSRTSLYMAVAARAHEQVLFHDAPKLVAIEFASGPPSDPRAEIARERYQAPTQLAFSIRNNTVFFEPNATG</sequence>
<evidence type="ECO:0000313" key="4">
    <source>
        <dbReference type="Proteomes" id="UP001362999"/>
    </source>
</evidence>
<protein>
    <submittedName>
        <fullName evidence="1">Uncharacterized protein</fullName>
    </submittedName>
</protein>
<proteinExistence type="predicted"/>
<dbReference type="AlphaFoldDB" id="A0AAV9YZW0"/>
<gene>
    <name evidence="1" type="ORF">R3P38DRAFT_2816102</name>
    <name evidence="3" type="ORF">R3P38DRAFT_3190424</name>
    <name evidence="2" type="ORF">R3P38DRAFT_3224888</name>
</gene>
<dbReference type="Proteomes" id="UP001362999">
    <property type="component" value="Unassembled WGS sequence"/>
</dbReference>
<dbReference type="EMBL" id="JAWWNJ010000106">
    <property type="protein sequence ID" value="KAK6992907.1"/>
    <property type="molecule type" value="Genomic_DNA"/>
</dbReference>
<dbReference type="EMBL" id="JAWWNJ010000266">
    <property type="protein sequence ID" value="KAK6966537.1"/>
    <property type="molecule type" value="Genomic_DNA"/>
</dbReference>
<name>A0AAV9YZW0_9AGAR</name>
<accession>A0AAV9YZW0</accession>
<evidence type="ECO:0000313" key="1">
    <source>
        <dbReference type="EMBL" id="KAK6966537.1"/>
    </source>
</evidence>
<dbReference type="EMBL" id="JAWWNJ010000029">
    <property type="protein sequence ID" value="KAK7027552.1"/>
    <property type="molecule type" value="Genomic_DNA"/>
</dbReference>
<organism evidence="1 4">
    <name type="scientific">Favolaschia claudopus</name>
    <dbReference type="NCBI Taxonomy" id="2862362"/>
    <lineage>
        <taxon>Eukaryota</taxon>
        <taxon>Fungi</taxon>
        <taxon>Dikarya</taxon>
        <taxon>Basidiomycota</taxon>
        <taxon>Agaricomycotina</taxon>
        <taxon>Agaricomycetes</taxon>
        <taxon>Agaricomycetidae</taxon>
        <taxon>Agaricales</taxon>
        <taxon>Marasmiineae</taxon>
        <taxon>Mycenaceae</taxon>
        <taxon>Favolaschia</taxon>
    </lineage>
</organism>
<comment type="caution">
    <text evidence="1">The sequence shown here is derived from an EMBL/GenBank/DDBJ whole genome shotgun (WGS) entry which is preliminary data.</text>
</comment>
<keyword evidence="4" id="KW-1185">Reference proteome</keyword>
<evidence type="ECO:0000313" key="3">
    <source>
        <dbReference type="EMBL" id="KAK7027552.1"/>
    </source>
</evidence>
<evidence type="ECO:0000313" key="2">
    <source>
        <dbReference type="EMBL" id="KAK6992907.1"/>
    </source>
</evidence>